<comment type="similarity">
    <text evidence="1">Belongs to the low molecular weight phosphotyrosine protein phosphatase family.</text>
</comment>
<evidence type="ECO:0000256" key="3">
    <source>
        <dbReference type="ARBA" id="ARBA00022801"/>
    </source>
</evidence>
<evidence type="ECO:0000256" key="2">
    <source>
        <dbReference type="ARBA" id="ARBA00013064"/>
    </source>
</evidence>
<dbReference type="Pfam" id="PF01451">
    <property type="entry name" value="LMWPc"/>
    <property type="match status" value="1"/>
</dbReference>
<reference evidence="6 7" key="1">
    <citation type="submission" date="2024-04" db="EMBL/GenBank/DDBJ databases">
        <authorList>
            <person name="Abashina T."/>
            <person name="Shaikin A."/>
        </authorList>
    </citation>
    <scope>NUCLEOTIDE SEQUENCE [LARGE SCALE GENOMIC DNA]</scope>
    <source>
        <strain evidence="6 7">AAFK</strain>
    </source>
</reference>
<dbReference type="SUPFAM" id="SSF52788">
    <property type="entry name" value="Phosphotyrosine protein phosphatases I"/>
    <property type="match status" value="1"/>
</dbReference>
<dbReference type="Gene3D" id="3.40.50.2300">
    <property type="match status" value="1"/>
</dbReference>
<sequence>MRALCMTQTPSHTIRILFVCLGNICRSPMAEGVLRHLAAEQSLKLEIDSAGTADYHIGEPPDERAQQACSGRGVDITGLRGRQVSPEDFHRFDYILAMDTENLRRLRAMQPAGAPARLSLFMDYAPGPQKGMAVPDPYYGDSQDFDEVLNMLELAAQGLIKQVCQA</sequence>
<proteinExistence type="inferred from homology"/>
<dbReference type="Proteomes" id="UP001446205">
    <property type="component" value="Unassembled WGS sequence"/>
</dbReference>
<dbReference type="PANTHER" id="PTHR11717:SF7">
    <property type="entry name" value="LOW MOLECULAR WEIGHT PHOSPHOTYROSINE PROTEIN PHOSPHATASE"/>
    <property type="match status" value="1"/>
</dbReference>
<dbReference type="InterPro" id="IPR036196">
    <property type="entry name" value="Ptyr_pPase_sf"/>
</dbReference>
<dbReference type="InterPro" id="IPR023485">
    <property type="entry name" value="Ptyr_pPase"/>
</dbReference>
<dbReference type="SMART" id="SM00226">
    <property type="entry name" value="LMWPc"/>
    <property type="match status" value="1"/>
</dbReference>
<organism evidence="6 7">
    <name type="scientific">Thermithiobacillus plumbiphilus</name>
    <dbReference type="NCBI Taxonomy" id="1729899"/>
    <lineage>
        <taxon>Bacteria</taxon>
        <taxon>Pseudomonadati</taxon>
        <taxon>Pseudomonadota</taxon>
        <taxon>Acidithiobacillia</taxon>
        <taxon>Acidithiobacillales</taxon>
        <taxon>Thermithiobacillaceae</taxon>
        <taxon>Thermithiobacillus</taxon>
    </lineage>
</organism>
<evidence type="ECO:0000313" key="7">
    <source>
        <dbReference type="Proteomes" id="UP001446205"/>
    </source>
</evidence>
<accession>A0ABU9D7G8</accession>
<dbReference type="InterPro" id="IPR017867">
    <property type="entry name" value="Tyr_phospatase_low_mol_wt"/>
</dbReference>
<name>A0ABU9D7G8_9PROT</name>
<dbReference type="InterPro" id="IPR050438">
    <property type="entry name" value="LMW_PTPase"/>
</dbReference>
<dbReference type="EC" id="3.1.3.48" evidence="2"/>
<keyword evidence="4" id="KW-0904">Protein phosphatase</keyword>
<dbReference type="GO" id="GO:0004725">
    <property type="term" value="F:protein tyrosine phosphatase activity"/>
    <property type="evidence" value="ECO:0007669"/>
    <property type="project" value="UniProtKB-EC"/>
</dbReference>
<evidence type="ECO:0000313" key="6">
    <source>
        <dbReference type="EMBL" id="MEK8088438.1"/>
    </source>
</evidence>
<evidence type="ECO:0000256" key="4">
    <source>
        <dbReference type="ARBA" id="ARBA00022912"/>
    </source>
</evidence>
<comment type="caution">
    <text evidence="6">The sequence shown here is derived from an EMBL/GenBank/DDBJ whole genome shotgun (WGS) entry which is preliminary data.</text>
</comment>
<keyword evidence="7" id="KW-1185">Reference proteome</keyword>
<keyword evidence="3 6" id="KW-0378">Hydrolase</keyword>
<dbReference type="CDD" id="cd16343">
    <property type="entry name" value="LMWPTP"/>
    <property type="match status" value="1"/>
</dbReference>
<feature type="domain" description="Phosphotyrosine protein phosphatase I" evidence="5">
    <location>
        <begin position="14"/>
        <end position="162"/>
    </location>
</feature>
<dbReference type="RefSeq" id="WP_341369500.1">
    <property type="nucleotide sequence ID" value="NZ_JBBPCO010000001.1"/>
</dbReference>
<evidence type="ECO:0000259" key="5">
    <source>
        <dbReference type="SMART" id="SM00226"/>
    </source>
</evidence>
<dbReference type="PRINTS" id="PR00719">
    <property type="entry name" value="LMWPTPASE"/>
</dbReference>
<protein>
    <recommendedName>
        <fullName evidence="2">protein-tyrosine-phosphatase</fullName>
        <ecNumber evidence="2">3.1.3.48</ecNumber>
    </recommendedName>
</protein>
<gene>
    <name evidence="6" type="ORF">WOB96_01545</name>
</gene>
<dbReference type="PANTHER" id="PTHR11717">
    <property type="entry name" value="LOW MOLECULAR WEIGHT PROTEIN TYROSINE PHOSPHATASE"/>
    <property type="match status" value="1"/>
</dbReference>
<dbReference type="EMBL" id="JBBPCO010000001">
    <property type="protein sequence ID" value="MEK8088438.1"/>
    <property type="molecule type" value="Genomic_DNA"/>
</dbReference>
<evidence type="ECO:0000256" key="1">
    <source>
        <dbReference type="ARBA" id="ARBA00011063"/>
    </source>
</evidence>